<reference evidence="1 2" key="1">
    <citation type="submission" date="2019-02" db="EMBL/GenBank/DDBJ databases">
        <title>Genomic Encyclopedia of Type Strains, Phase IV (KMG-IV): sequencing the most valuable type-strain genomes for metagenomic binning, comparative biology and taxonomic classification.</title>
        <authorList>
            <person name="Goeker M."/>
        </authorList>
    </citation>
    <scope>NUCLEOTIDE SEQUENCE [LARGE SCALE GENOMIC DNA]</scope>
    <source>
        <strain evidence="1 2">DSM 19570</strain>
    </source>
</reference>
<dbReference type="Proteomes" id="UP000293671">
    <property type="component" value="Unassembled WGS sequence"/>
</dbReference>
<proteinExistence type="predicted"/>
<name>A0A4Q7W055_9BURK</name>
<protein>
    <submittedName>
        <fullName evidence="1">Uncharacterized protein</fullName>
    </submittedName>
</protein>
<accession>A0A4Q7W055</accession>
<comment type="caution">
    <text evidence="1">The sequence shown here is derived from an EMBL/GenBank/DDBJ whole genome shotgun (WGS) entry which is preliminary data.</text>
</comment>
<organism evidence="1 2">
    <name type="scientific">Rivibacter subsaxonicus</name>
    <dbReference type="NCBI Taxonomy" id="457575"/>
    <lineage>
        <taxon>Bacteria</taxon>
        <taxon>Pseudomonadati</taxon>
        <taxon>Pseudomonadota</taxon>
        <taxon>Betaproteobacteria</taxon>
        <taxon>Burkholderiales</taxon>
        <taxon>Rivibacter</taxon>
    </lineage>
</organism>
<evidence type="ECO:0000313" key="2">
    <source>
        <dbReference type="Proteomes" id="UP000293671"/>
    </source>
</evidence>
<sequence>MTHAHAWIAGLALALPLVVAAGWLLLRLCVAWVTLD</sequence>
<dbReference type="EMBL" id="SHKP01000004">
    <property type="protein sequence ID" value="RZU02574.1"/>
    <property type="molecule type" value="Genomic_DNA"/>
</dbReference>
<keyword evidence="2" id="KW-1185">Reference proteome</keyword>
<evidence type="ECO:0000313" key="1">
    <source>
        <dbReference type="EMBL" id="RZU02574.1"/>
    </source>
</evidence>
<gene>
    <name evidence="1" type="ORF">EV670_0602</name>
</gene>
<dbReference type="AlphaFoldDB" id="A0A4Q7W055"/>